<evidence type="ECO:0000256" key="1">
    <source>
        <dbReference type="SAM" id="MobiDB-lite"/>
    </source>
</evidence>
<reference evidence="3 4" key="1">
    <citation type="submission" date="2018-11" db="EMBL/GenBank/DDBJ databases">
        <title>Sequencing the genomes of 1000 actinobacteria strains.</title>
        <authorList>
            <person name="Klenk H.-P."/>
        </authorList>
    </citation>
    <scope>NUCLEOTIDE SEQUENCE [LARGE SCALE GENOMIC DNA]</scope>
    <source>
        <strain evidence="3 4">DSM 44231</strain>
    </source>
</reference>
<dbReference type="Pfam" id="PF01370">
    <property type="entry name" value="Epimerase"/>
    <property type="match status" value="1"/>
</dbReference>
<dbReference type="GO" id="GO:0005737">
    <property type="term" value="C:cytoplasm"/>
    <property type="evidence" value="ECO:0007669"/>
    <property type="project" value="TreeGrafter"/>
</dbReference>
<evidence type="ECO:0000313" key="4">
    <source>
        <dbReference type="Proteomes" id="UP000268727"/>
    </source>
</evidence>
<dbReference type="PANTHER" id="PTHR48079">
    <property type="entry name" value="PROTEIN YEEZ"/>
    <property type="match status" value="1"/>
</dbReference>
<organism evidence="3 4">
    <name type="scientific">Saccharothrix texasensis</name>
    <dbReference type="NCBI Taxonomy" id="103734"/>
    <lineage>
        <taxon>Bacteria</taxon>
        <taxon>Bacillati</taxon>
        <taxon>Actinomycetota</taxon>
        <taxon>Actinomycetes</taxon>
        <taxon>Pseudonocardiales</taxon>
        <taxon>Pseudonocardiaceae</taxon>
        <taxon>Saccharothrix</taxon>
    </lineage>
</organism>
<accession>A0A3N1HHL8</accession>
<name>A0A3N1HHL8_9PSEU</name>
<dbReference type="GO" id="GO:0004029">
    <property type="term" value="F:aldehyde dehydrogenase (NAD+) activity"/>
    <property type="evidence" value="ECO:0007669"/>
    <property type="project" value="TreeGrafter"/>
</dbReference>
<feature type="domain" description="NAD-dependent epimerase/dehydratase" evidence="2">
    <location>
        <begin position="3"/>
        <end position="240"/>
    </location>
</feature>
<feature type="compositionally biased region" description="Basic and acidic residues" evidence="1">
    <location>
        <begin position="334"/>
        <end position="349"/>
    </location>
</feature>
<proteinExistence type="predicted"/>
<sequence>MKVVITGASGNVGTGLLRALAADSPDHRVVGVCRRPPADGVFEGVTWQACDLGEEGARDVLDRVMVGADAVVHLAWMFQPVRRGVRLHRTNHKGTAAVLDAARRGGVPHVVHASSIAAYRPAGDRPVAETWPTTGVPGSVYGAGKAEVEAAVDRFARENPDIAVAVVRPTLVAQGSASASFLALFFDPLVPRWLIRLLDDGRVPLLPLPAAMRVQLVHADDVGDAVVRILRRRATGAFNLAADTLTAADLARVAGAHAVPVPGTVMRAGVGVLWRLRAIGMSPGWFDVGTCSPLIDTTRARTELAWTPRVSSTDCAREQLTGLADATPGPTPALRRDRLRDDERADALT</sequence>
<feature type="region of interest" description="Disordered" evidence="1">
    <location>
        <begin position="317"/>
        <end position="349"/>
    </location>
</feature>
<dbReference type="InterPro" id="IPR051783">
    <property type="entry name" value="NAD(P)-dependent_oxidoreduct"/>
</dbReference>
<dbReference type="AlphaFoldDB" id="A0A3N1HHL8"/>
<evidence type="ECO:0000259" key="2">
    <source>
        <dbReference type="Pfam" id="PF01370"/>
    </source>
</evidence>
<gene>
    <name evidence="3" type="ORF">EDD40_7462</name>
</gene>
<dbReference type="EMBL" id="RJKM01000001">
    <property type="protein sequence ID" value="ROP41976.1"/>
    <property type="molecule type" value="Genomic_DNA"/>
</dbReference>
<dbReference type="Proteomes" id="UP000268727">
    <property type="component" value="Unassembled WGS sequence"/>
</dbReference>
<keyword evidence="4" id="KW-1185">Reference proteome</keyword>
<dbReference type="InterPro" id="IPR036291">
    <property type="entry name" value="NAD(P)-bd_dom_sf"/>
</dbReference>
<dbReference type="InterPro" id="IPR001509">
    <property type="entry name" value="Epimerase_deHydtase"/>
</dbReference>
<dbReference type="SUPFAM" id="SSF51735">
    <property type="entry name" value="NAD(P)-binding Rossmann-fold domains"/>
    <property type="match status" value="1"/>
</dbReference>
<comment type="caution">
    <text evidence="3">The sequence shown here is derived from an EMBL/GenBank/DDBJ whole genome shotgun (WGS) entry which is preliminary data.</text>
</comment>
<protein>
    <submittedName>
        <fullName evidence="3">Nucleoside-diphosphate-sugar epimerase</fullName>
    </submittedName>
</protein>
<evidence type="ECO:0000313" key="3">
    <source>
        <dbReference type="EMBL" id="ROP41976.1"/>
    </source>
</evidence>
<dbReference type="Gene3D" id="3.40.50.720">
    <property type="entry name" value="NAD(P)-binding Rossmann-like Domain"/>
    <property type="match status" value="1"/>
</dbReference>
<dbReference type="PANTHER" id="PTHR48079:SF6">
    <property type="entry name" value="NAD(P)-BINDING DOMAIN-CONTAINING PROTEIN-RELATED"/>
    <property type="match status" value="1"/>
</dbReference>